<dbReference type="InterPro" id="IPR029044">
    <property type="entry name" value="Nucleotide-diphossugar_trans"/>
</dbReference>
<dbReference type="InterPro" id="IPR050748">
    <property type="entry name" value="Glycosyltrans_8_dom-fam"/>
</dbReference>
<evidence type="ECO:0000256" key="2">
    <source>
        <dbReference type="ARBA" id="ARBA00022676"/>
    </source>
</evidence>
<dbReference type="Pfam" id="PF01501">
    <property type="entry name" value="Glyco_transf_8"/>
    <property type="match status" value="1"/>
</dbReference>
<reference evidence="6" key="1">
    <citation type="submission" date="2021-11" db="EMBL/GenBank/DDBJ databases">
        <authorList>
            <consortium name="Genoscope - CEA"/>
            <person name="William W."/>
        </authorList>
    </citation>
    <scope>NUCLEOTIDE SEQUENCE</scope>
</reference>
<dbReference type="PANTHER" id="PTHR13778">
    <property type="entry name" value="GLYCOSYLTRANSFERASE 8 DOMAIN-CONTAINING PROTEIN"/>
    <property type="match status" value="1"/>
</dbReference>
<keyword evidence="2" id="KW-0328">Glycosyltransferase</keyword>
<dbReference type="SUPFAM" id="SSF53448">
    <property type="entry name" value="Nucleotide-diphospho-sugar transferases"/>
    <property type="match status" value="1"/>
</dbReference>
<dbReference type="PANTHER" id="PTHR13778:SF47">
    <property type="entry name" value="LIPOPOLYSACCHARIDE 1,3-GALACTOSYLTRANSFERASE"/>
    <property type="match status" value="1"/>
</dbReference>
<dbReference type="EMBL" id="CAKKNE010000004">
    <property type="protein sequence ID" value="CAH0373605.1"/>
    <property type="molecule type" value="Genomic_DNA"/>
</dbReference>
<keyword evidence="4" id="KW-0479">Metal-binding</keyword>
<evidence type="ECO:0000256" key="3">
    <source>
        <dbReference type="ARBA" id="ARBA00022679"/>
    </source>
</evidence>
<feature type="chain" id="PRO_5035153306" description="Hexosyltransferase" evidence="5">
    <location>
        <begin position="23"/>
        <end position="497"/>
    </location>
</feature>
<dbReference type="Gene3D" id="3.90.550.10">
    <property type="entry name" value="Spore Coat Polysaccharide Biosynthesis Protein SpsA, Chain A"/>
    <property type="match status" value="1"/>
</dbReference>
<evidence type="ECO:0008006" key="8">
    <source>
        <dbReference type="Google" id="ProtNLM"/>
    </source>
</evidence>
<organism evidence="6 7">
    <name type="scientific">Pelagomonas calceolata</name>
    <dbReference type="NCBI Taxonomy" id="35677"/>
    <lineage>
        <taxon>Eukaryota</taxon>
        <taxon>Sar</taxon>
        <taxon>Stramenopiles</taxon>
        <taxon>Ochrophyta</taxon>
        <taxon>Pelagophyceae</taxon>
        <taxon>Pelagomonadales</taxon>
        <taxon>Pelagomonadaceae</taxon>
        <taxon>Pelagomonas</taxon>
    </lineage>
</organism>
<feature type="signal peptide" evidence="5">
    <location>
        <begin position="1"/>
        <end position="22"/>
    </location>
</feature>
<comment type="similarity">
    <text evidence="1">Belongs to the glycosyltransferase 8 family.</text>
</comment>
<keyword evidence="5" id="KW-0732">Signal</keyword>
<evidence type="ECO:0000256" key="4">
    <source>
        <dbReference type="ARBA" id="ARBA00022723"/>
    </source>
</evidence>
<accession>A0A8J2WMY1</accession>
<evidence type="ECO:0000256" key="5">
    <source>
        <dbReference type="SAM" id="SignalP"/>
    </source>
</evidence>
<dbReference type="OrthoDB" id="411524at2759"/>
<keyword evidence="7" id="KW-1185">Reference proteome</keyword>
<evidence type="ECO:0000256" key="1">
    <source>
        <dbReference type="ARBA" id="ARBA00006351"/>
    </source>
</evidence>
<evidence type="ECO:0000313" key="6">
    <source>
        <dbReference type="EMBL" id="CAH0373605.1"/>
    </source>
</evidence>
<dbReference type="Proteomes" id="UP000789595">
    <property type="component" value="Unassembled WGS sequence"/>
</dbReference>
<dbReference type="AlphaFoldDB" id="A0A8J2WMY1"/>
<gene>
    <name evidence="6" type="ORF">PECAL_4P08140</name>
</gene>
<keyword evidence="3" id="KW-0808">Transferase</keyword>
<proteinExistence type="inferred from homology"/>
<dbReference type="GO" id="GO:0005794">
    <property type="term" value="C:Golgi apparatus"/>
    <property type="evidence" value="ECO:0007669"/>
    <property type="project" value="TreeGrafter"/>
</dbReference>
<name>A0A8J2WMY1_9STRA</name>
<comment type="caution">
    <text evidence="6">The sequence shown here is derived from an EMBL/GenBank/DDBJ whole genome shotgun (WGS) entry which is preliminary data.</text>
</comment>
<sequence>MAPRARLPRLAAALLLAAAARAMSATKKRKQIQKLKELRASEWAHRRADKSAKKTMYYGIPDEWSRRGHIACSREIDRGGDFVVAVASDAPDAVPIFAAINSTAANTRRRRLDVVAFVGAAAAGDLERLVEDHLRREGATLDLRVSVCRGLDDQLQLRPAMRALQMLGNSTRVKRKELLSPFNFAAFYLPHVLAHAARILYLDTDVVVRGDVDELARMDLGGKPAAAVEDCSQVLRKYIDFPLAEAYRAATARRVGGRACAGDGCEPMPRETPGNATCVFNRGVVLFEGRAWRAQRLAERIERLVVDFVHSKGALFRAGVSQPPFLLALAENYHKLDGAWNVRGLGRDAVGLPEWRAIAASARRAFGGFAGVERDLMRRMAAVARLRDAARAAALARGAATPAGRVANPYARGDHYPYVCPHAASAKILHFNGEVKPWRMARAQVSHPTPAEGALCLWADLGAARRAHRCGTVEACLTSCAGEWHRYVGGLGPLGEP</sequence>
<protein>
    <recommendedName>
        <fullName evidence="8">Hexosyltransferase</fullName>
    </recommendedName>
</protein>
<dbReference type="GO" id="GO:0016757">
    <property type="term" value="F:glycosyltransferase activity"/>
    <property type="evidence" value="ECO:0007669"/>
    <property type="project" value="UniProtKB-KW"/>
</dbReference>
<dbReference type="InterPro" id="IPR002495">
    <property type="entry name" value="Glyco_trans_8"/>
</dbReference>
<dbReference type="GO" id="GO:0046872">
    <property type="term" value="F:metal ion binding"/>
    <property type="evidence" value="ECO:0007669"/>
    <property type="project" value="UniProtKB-KW"/>
</dbReference>
<evidence type="ECO:0000313" key="7">
    <source>
        <dbReference type="Proteomes" id="UP000789595"/>
    </source>
</evidence>